<dbReference type="InterPro" id="IPR031982">
    <property type="entry name" value="PilE-like"/>
</dbReference>
<feature type="transmembrane region" description="Helical" evidence="2">
    <location>
        <begin position="6"/>
        <end position="27"/>
    </location>
</feature>
<name>A0A431WGN9_9GAMM</name>
<keyword evidence="2" id="KW-1133">Transmembrane helix</keyword>
<dbReference type="GO" id="GO:0043683">
    <property type="term" value="P:type IV pilus assembly"/>
    <property type="evidence" value="ECO:0007669"/>
    <property type="project" value="InterPro"/>
</dbReference>
<evidence type="ECO:0000313" key="4">
    <source>
        <dbReference type="Proteomes" id="UP000282060"/>
    </source>
</evidence>
<dbReference type="Proteomes" id="UP000282060">
    <property type="component" value="Unassembled WGS sequence"/>
</dbReference>
<dbReference type="GO" id="GO:0015627">
    <property type="term" value="C:type II protein secretion system complex"/>
    <property type="evidence" value="ECO:0007669"/>
    <property type="project" value="InterPro"/>
</dbReference>
<gene>
    <name evidence="3" type="ORF">EKG39_02900</name>
</gene>
<organism evidence="3 4">
    <name type="scientific">Shewanella atlantica</name>
    <dbReference type="NCBI Taxonomy" id="271099"/>
    <lineage>
        <taxon>Bacteria</taxon>
        <taxon>Pseudomonadati</taxon>
        <taxon>Pseudomonadota</taxon>
        <taxon>Gammaproteobacteria</taxon>
        <taxon>Alteromonadales</taxon>
        <taxon>Shewanellaceae</taxon>
        <taxon>Shewanella</taxon>
    </lineage>
</organism>
<evidence type="ECO:0000256" key="2">
    <source>
        <dbReference type="SAM" id="Phobius"/>
    </source>
</evidence>
<proteinExistence type="predicted"/>
<evidence type="ECO:0000256" key="1">
    <source>
        <dbReference type="ARBA" id="ARBA00022481"/>
    </source>
</evidence>
<dbReference type="InterPro" id="IPR000983">
    <property type="entry name" value="Bac_GSPG_pilin"/>
</dbReference>
<dbReference type="PRINTS" id="PR00813">
    <property type="entry name" value="BCTERIALGSPG"/>
</dbReference>
<evidence type="ECO:0000313" key="3">
    <source>
        <dbReference type="EMBL" id="RTR34622.1"/>
    </source>
</evidence>
<dbReference type="Pfam" id="PF07963">
    <property type="entry name" value="N_methyl"/>
    <property type="match status" value="1"/>
</dbReference>
<sequence>MGNIKGFTLIEVMLTVAIVAILAAIAYPSYIDYVTKSGRSEGVAAVLRVANLQEQYYMDNRAYATDMTKLGLGATAYKTEHGYYEVTSSGTSSFTITAKAIGTQASRDSICKTITLTDTGVKGPNKECWK</sequence>
<keyword evidence="2" id="KW-0812">Transmembrane</keyword>
<dbReference type="RefSeq" id="WP_126504027.1">
    <property type="nucleotide sequence ID" value="NZ_RXNV01000001.1"/>
</dbReference>
<comment type="caution">
    <text evidence="3">The sequence shown here is derived from an EMBL/GenBank/DDBJ whole genome shotgun (WGS) entry which is preliminary data.</text>
</comment>
<reference evidence="3 4" key="1">
    <citation type="submission" date="2018-12" db="EMBL/GenBank/DDBJ databases">
        <authorList>
            <person name="Yu L."/>
        </authorList>
    </citation>
    <scope>NUCLEOTIDE SEQUENCE [LARGE SCALE GENOMIC DNA]</scope>
    <source>
        <strain evidence="3 4">HAW-EB5</strain>
    </source>
</reference>
<dbReference type="Pfam" id="PF16732">
    <property type="entry name" value="ComP_DUS"/>
    <property type="match status" value="1"/>
</dbReference>
<accession>A0A431WGN9</accession>
<dbReference type="NCBIfam" id="TIGR02532">
    <property type="entry name" value="IV_pilin_GFxxxE"/>
    <property type="match status" value="1"/>
</dbReference>
<dbReference type="EMBL" id="RXNV01000001">
    <property type="protein sequence ID" value="RTR34622.1"/>
    <property type="molecule type" value="Genomic_DNA"/>
</dbReference>
<dbReference type="SUPFAM" id="SSF54523">
    <property type="entry name" value="Pili subunits"/>
    <property type="match status" value="1"/>
</dbReference>
<dbReference type="InterPro" id="IPR012902">
    <property type="entry name" value="N_methyl_site"/>
</dbReference>
<dbReference type="AlphaFoldDB" id="A0A431WGN9"/>
<dbReference type="PROSITE" id="PS00409">
    <property type="entry name" value="PROKAR_NTER_METHYL"/>
    <property type="match status" value="1"/>
</dbReference>
<dbReference type="GO" id="GO:0015628">
    <property type="term" value="P:protein secretion by the type II secretion system"/>
    <property type="evidence" value="ECO:0007669"/>
    <property type="project" value="InterPro"/>
</dbReference>
<dbReference type="Gene3D" id="3.30.700.10">
    <property type="entry name" value="Glycoprotein, Type 4 Pilin"/>
    <property type="match status" value="1"/>
</dbReference>
<keyword evidence="4" id="KW-1185">Reference proteome</keyword>
<dbReference type="OrthoDB" id="5296638at2"/>
<protein>
    <submittedName>
        <fullName evidence="3">Prepilin-type N-terminal cleavage/methylation domain-containing protein</fullName>
    </submittedName>
</protein>
<keyword evidence="2" id="KW-0472">Membrane</keyword>
<keyword evidence="1" id="KW-0488">Methylation</keyword>
<dbReference type="InterPro" id="IPR045584">
    <property type="entry name" value="Pilin-like"/>
</dbReference>